<feature type="compositionally biased region" description="Low complexity" evidence="1">
    <location>
        <begin position="889"/>
        <end position="901"/>
    </location>
</feature>
<feature type="region of interest" description="Disordered" evidence="1">
    <location>
        <begin position="2007"/>
        <end position="2040"/>
    </location>
</feature>
<feature type="compositionally biased region" description="Low complexity" evidence="1">
    <location>
        <begin position="1302"/>
        <end position="1318"/>
    </location>
</feature>
<feature type="compositionally biased region" description="Polar residues" evidence="1">
    <location>
        <begin position="1918"/>
        <end position="1927"/>
    </location>
</feature>
<feature type="compositionally biased region" description="Low complexity" evidence="1">
    <location>
        <begin position="566"/>
        <end position="592"/>
    </location>
</feature>
<feature type="region of interest" description="Disordered" evidence="1">
    <location>
        <begin position="1271"/>
        <end position="1449"/>
    </location>
</feature>
<feature type="region of interest" description="Disordered" evidence="1">
    <location>
        <begin position="1817"/>
        <end position="1985"/>
    </location>
</feature>
<sequence>MTSASRQYVYNPKPSYHTGPVKATPARRASSLTAQSAKPPPRRRLSIDHALSSTQQVEEEDEDEDCLVTTKTTKVLDQYGRTQSITTKTIRTLADGSRTIETTTRNISRSGSRSNSLRTGSLLSNQVQPQPLNLDKIDEDLQDFDYNYLDENQPLQLNQHHPTKREQQQQPYVSPPLKPVDVRTNSLSSSSSQPKLRSILKNTQRPPLADEATRIEVINDADIELEPHPYQNLKQTPKSPPLSPPQVQQSEFVTMERLSSPGGSIKFNNMVETHHYYDASKKSRTSPQQPQPGKRGTNKEALGASSTAPPSADFYAAALEAAHRKVYGDRDPNQVAAAGAAGGAAGGAAVASPPIPQDIQVKPLVVQDDGVQANYNYENHHKSFVGTSLRDGVPASKRDRERELERERKRQAKEAKAQAKEAKAQAKDAEGKKGVLGGLFKRRRASEEEELEVASPEAAQAQFTPPQSPGFIETHQDVQKSNSFKDKLKHGGQRIFEKFEAPVQGKPEDYAKDTVAVGAVGATAAGANGVGGVANANANVNSPPAQGFAINSRDGRSSFERRSSAERFGPSSGPVSLPQQQQQQQQVRAQPAQVSAVAVQDTVVSAGGVTQATRTVVEERSPAVQQAVHQAASRPVESMPIIGTPTAPKLTKDEGLITDERQKALGPAFQGKNQQQPATTTGAVVANPDEYQHGVQDGFRRGEQLNEQDYERGLNAGYQQGEVRNEQDYERGLNAGYVAGEARNEKDYQRGVHDAQREAELRQRELELRQREAEQARLEQARKAEQAREAQQQAEYQRGLQSEHLNEQDYQRGLAAGFEQGEAQNEAEYDRGLAAGIQAGEAQSEADYQRGIVEGQAAGQAQLDADYQRGLAAGREAGKAQAEADYERGLQAGREAGAAQLEQERQREIEAEQQRQREIEAEQQRQREIEAEQERQRELEAEQERQRELEAQRAKEQALQRERQREQEQIAWAQAEQARQADYQRGLNDGLQTGENENEQDYERGLEAGYEQGEVLNDADHQRGLNAGFKQGEVKNEQDYDRGLAAGFHQGEVQNDRDFDRGLNAGYQQGEAQIKQSQASYEEEYRQGYKAGYKRGLELLDEEKAKAAPAVATANSTLPTTSTTAPTVVPTTGIVGKSTTATTATPVTPSKPQQPVVVQRTVVAAAAERPESGELGVIDSYAVTSDEAASPDAERTPLQRNKSSSSYKRISKLGAFFSRNKSKDKVKDKEAEAAATKQRKGSSDSSATAPNFSATAPNAIGTVFAGGATSAKSANVPQVARTTKQDPVENTAFASLPRSSSTNVRNAATTGTAANTSNFDNLETVEVGELDGESDEEWGTPPPELKEPVDFPIAAASTNKEKSKAQSEALITEPQHAYSQHARQPEPLLTDRQAEPLITDRNVGETYPEPSYSVSEPLRDEDELNEAYDDAFDRTSDTSNYSAGDNREHGLPVESVQRSAGVNPATDSIPVVVPLDSSKAAHVQDLPVVNPTGVSAPTQRTVEPLNDDVDPSSYAHTKIAVPTLEDVGTPGFDSAEAIDTGSSYFAESIRKPNTDGYNTHSDSTYDYSNLPDSRYASKADMPAPNIMSDVPEDVESPQHSPRVPKDLASAAAAAAPAAAVRDVNVREGNTPIYANATKQSSKTATAANTTTSPKVTPSSPKATYVGSGSTQHQFTTPHHVSHKQHAGPTISAQAKAASPEPQNMTRGVEAAFARGSHALNHQPQQQPQAYQTTYQTTTHQRTRSGGGFAPPKTSQNRASHAAKKSTTSSFYDVDNIVSDTEDRDSLLGRQAAAKTRYSGELDREVLIQQEARATHVVTNATPVASPSSSARLQQERTPIVTDLVEPKRKSLDPKRADATAAIGTTGAAATAASPRTPQLQQGAGFGTSPSTQQSPQGLPYGQHTPREAPHLGGAPQKPSASVNTTPKSLVGASAHTTPASPQVINAGGFGYLADTEPRPKFSNNSEHSTSTHSEQPTNSTALTNPNEFIQEETYMTEETEVIPQAQAATGVAPASPSAVANETTVSDVTIDDGPKKKKRGGKFKSKIMKYFVNPQVA</sequence>
<feature type="compositionally biased region" description="Low complexity" evidence="1">
    <location>
        <begin position="1634"/>
        <end position="1663"/>
    </location>
</feature>
<feature type="compositionally biased region" description="Low complexity" evidence="1">
    <location>
        <begin position="969"/>
        <end position="981"/>
    </location>
</feature>
<feature type="compositionally biased region" description="Basic and acidic residues" evidence="1">
    <location>
        <begin position="396"/>
        <end position="430"/>
    </location>
</feature>
<feature type="compositionally biased region" description="Polar residues" evidence="1">
    <location>
        <begin position="1243"/>
        <end position="1256"/>
    </location>
</feature>
<feature type="compositionally biased region" description="Polar residues" evidence="1">
    <location>
        <begin position="1817"/>
        <end position="1836"/>
    </location>
</feature>
<feature type="compositionally biased region" description="Polar residues" evidence="1">
    <location>
        <begin position="1198"/>
        <end position="1208"/>
    </location>
</feature>
<protein>
    <submittedName>
        <fullName evidence="2">Uncharacterized protein</fullName>
    </submittedName>
</protein>
<evidence type="ECO:0000313" key="3">
    <source>
        <dbReference type="Proteomes" id="UP000449547"/>
    </source>
</evidence>
<dbReference type="OMA" id="WMEARRI"/>
<organism evidence="2 3">
    <name type="scientific">Diutina rugosa</name>
    <name type="common">Yeast</name>
    <name type="synonym">Candida rugosa</name>
    <dbReference type="NCBI Taxonomy" id="5481"/>
    <lineage>
        <taxon>Eukaryota</taxon>
        <taxon>Fungi</taxon>
        <taxon>Dikarya</taxon>
        <taxon>Ascomycota</taxon>
        <taxon>Saccharomycotina</taxon>
        <taxon>Pichiomycetes</taxon>
        <taxon>Debaryomycetaceae</taxon>
        <taxon>Diutina</taxon>
    </lineage>
</organism>
<feature type="compositionally biased region" description="Polar residues" evidence="1">
    <location>
        <begin position="1975"/>
        <end position="1985"/>
    </location>
</feature>
<feature type="region of interest" description="Disordered" evidence="1">
    <location>
        <begin position="1185"/>
        <end position="1256"/>
    </location>
</feature>
<feature type="compositionally biased region" description="Basic and acidic residues" evidence="1">
    <location>
        <begin position="1221"/>
        <end position="1232"/>
    </location>
</feature>
<feature type="region of interest" description="Disordered" evidence="1">
    <location>
        <begin position="1"/>
        <end position="63"/>
    </location>
</feature>
<feature type="region of interest" description="Disordered" evidence="1">
    <location>
        <begin position="1484"/>
        <end position="1514"/>
    </location>
</feature>
<feature type="region of interest" description="Disordered" evidence="1">
    <location>
        <begin position="230"/>
        <end position="249"/>
    </location>
</feature>
<feature type="compositionally biased region" description="Polar residues" evidence="1">
    <location>
        <begin position="1492"/>
        <end position="1501"/>
    </location>
</feature>
<feature type="compositionally biased region" description="Basic and acidic residues" evidence="1">
    <location>
        <begin position="742"/>
        <end position="757"/>
    </location>
</feature>
<feature type="region of interest" description="Disordered" evidence="1">
    <location>
        <begin position="538"/>
        <end position="592"/>
    </location>
</feature>
<feature type="region of interest" description="Disordered" evidence="1">
    <location>
        <begin position="386"/>
        <end position="430"/>
    </location>
</feature>
<feature type="compositionally biased region" description="Low complexity" evidence="1">
    <location>
        <begin position="104"/>
        <end position="125"/>
    </location>
</feature>
<feature type="compositionally biased region" description="Polar residues" evidence="1">
    <location>
        <begin position="1934"/>
        <end position="1943"/>
    </location>
</feature>
<feature type="region of interest" description="Disordered" evidence="1">
    <location>
        <begin position="773"/>
        <end position="829"/>
    </location>
</feature>
<feature type="compositionally biased region" description="Polar residues" evidence="1">
    <location>
        <begin position="2018"/>
        <end position="2027"/>
    </location>
</feature>
<gene>
    <name evidence="2" type="ORF">DIURU_002888</name>
</gene>
<feature type="compositionally biased region" description="Low complexity" evidence="1">
    <location>
        <begin position="1962"/>
        <end position="1974"/>
    </location>
</feature>
<feature type="compositionally biased region" description="Polar residues" evidence="1">
    <location>
        <begin position="1271"/>
        <end position="1282"/>
    </location>
</feature>
<proteinExistence type="predicted"/>
<feature type="compositionally biased region" description="Polar residues" evidence="1">
    <location>
        <begin position="1873"/>
        <end position="1896"/>
    </location>
</feature>
<feature type="compositionally biased region" description="Polar residues" evidence="1">
    <location>
        <begin position="1555"/>
        <end position="1571"/>
    </location>
</feature>
<feature type="region of interest" description="Disordered" evidence="1">
    <location>
        <begin position="445"/>
        <end position="488"/>
    </location>
</feature>
<feature type="compositionally biased region" description="Acidic residues" evidence="1">
    <location>
        <begin position="1326"/>
        <end position="1338"/>
    </location>
</feature>
<dbReference type="EMBL" id="SWFT01000090">
    <property type="protein sequence ID" value="KAA8902434.1"/>
    <property type="molecule type" value="Genomic_DNA"/>
</dbReference>
<feature type="compositionally biased region" description="Basic and acidic residues" evidence="1">
    <location>
        <begin position="1844"/>
        <end position="1857"/>
    </location>
</feature>
<dbReference type="VEuPathDB" id="FungiDB:DIURU_002888"/>
<feature type="compositionally biased region" description="Basic and acidic residues" evidence="1">
    <location>
        <begin position="902"/>
        <end position="968"/>
    </location>
</feature>
<keyword evidence="3" id="KW-1185">Reference proteome</keyword>
<feature type="compositionally biased region" description="Basic and acidic residues" evidence="1">
    <location>
        <begin position="553"/>
        <end position="565"/>
    </location>
</feature>
<feature type="compositionally biased region" description="Basic and acidic residues" evidence="1">
    <location>
        <begin position="474"/>
        <end position="486"/>
    </location>
</feature>
<feature type="compositionally biased region" description="Low complexity" evidence="1">
    <location>
        <begin position="1721"/>
        <end position="1739"/>
    </location>
</feature>
<feature type="compositionally biased region" description="Low complexity" evidence="1">
    <location>
        <begin position="1858"/>
        <end position="1872"/>
    </location>
</feature>
<accession>A0A642UNH0</accession>
<feature type="region of interest" description="Disordered" evidence="1">
    <location>
        <begin position="160"/>
        <end position="213"/>
    </location>
</feature>
<feature type="region of interest" description="Disordered" evidence="1">
    <location>
        <begin position="1632"/>
        <end position="1771"/>
    </location>
</feature>
<evidence type="ECO:0000256" key="1">
    <source>
        <dbReference type="SAM" id="MobiDB-lite"/>
    </source>
</evidence>
<comment type="caution">
    <text evidence="2">The sequence shown here is derived from an EMBL/GenBank/DDBJ whole genome shotgun (WGS) entry which is preliminary data.</text>
</comment>
<feature type="region of interest" description="Disordered" evidence="1">
    <location>
        <begin position="278"/>
        <end position="308"/>
    </location>
</feature>
<dbReference type="RefSeq" id="XP_034012419.1">
    <property type="nucleotide sequence ID" value="XM_034155588.1"/>
</dbReference>
<evidence type="ECO:0000313" key="2">
    <source>
        <dbReference type="EMBL" id="KAA8902434.1"/>
    </source>
</evidence>
<feature type="region of interest" description="Disordered" evidence="1">
    <location>
        <begin position="1111"/>
        <end position="1133"/>
    </location>
</feature>
<feature type="region of interest" description="Disordered" evidence="1">
    <location>
        <begin position="736"/>
        <end position="757"/>
    </location>
</feature>
<reference evidence="2 3" key="1">
    <citation type="submission" date="2019-07" db="EMBL/GenBank/DDBJ databases">
        <title>Genome assembly of two rare yeast pathogens: Diutina rugosa and Trichomonascus ciferrii.</title>
        <authorList>
            <person name="Mixao V."/>
            <person name="Saus E."/>
            <person name="Hansen A."/>
            <person name="Lass-Flor C."/>
            <person name="Gabaldon T."/>
        </authorList>
    </citation>
    <scope>NUCLEOTIDE SEQUENCE [LARGE SCALE GENOMIC DNA]</scope>
    <source>
        <strain evidence="2 3">CBS 613</strain>
    </source>
</reference>
<feature type="compositionally biased region" description="Low complexity" evidence="1">
    <location>
        <begin position="789"/>
        <end position="798"/>
    </location>
</feature>
<dbReference type="OrthoDB" id="4096741at2759"/>
<feature type="compositionally biased region" description="Polar residues" evidence="1">
    <location>
        <begin position="1666"/>
        <end position="1678"/>
    </location>
</feature>
<feature type="region of interest" description="Disordered" evidence="1">
    <location>
        <begin position="1548"/>
        <end position="1615"/>
    </location>
</feature>
<dbReference type="GeneID" id="54781539"/>
<dbReference type="Proteomes" id="UP000449547">
    <property type="component" value="Unassembled WGS sequence"/>
</dbReference>
<name>A0A642UNH0_DIURU</name>
<feature type="region of interest" description="Disordered" evidence="1">
    <location>
        <begin position="104"/>
        <end position="133"/>
    </location>
</feature>
<feature type="region of interest" description="Disordered" evidence="1">
    <location>
        <begin position="873"/>
        <end position="1004"/>
    </location>
</feature>
<feature type="compositionally biased region" description="Acidic residues" evidence="1">
    <location>
        <begin position="1419"/>
        <end position="1430"/>
    </location>
</feature>
<feature type="compositionally biased region" description="Basic and acidic residues" evidence="1">
    <location>
        <begin position="773"/>
        <end position="788"/>
    </location>
</feature>